<evidence type="ECO:0000313" key="2">
    <source>
        <dbReference type="EMBL" id="DAD23403.1"/>
    </source>
</evidence>
<protein>
    <recommendedName>
        <fullName evidence="1">DUF7876 domain-containing protein</fullName>
    </recommendedName>
</protein>
<dbReference type="Pfam" id="PF25286">
    <property type="entry name" value="DUF7876"/>
    <property type="match status" value="1"/>
</dbReference>
<dbReference type="Proteomes" id="UP000607653">
    <property type="component" value="Unassembled WGS sequence"/>
</dbReference>
<dbReference type="InterPro" id="IPR057198">
    <property type="entry name" value="DUF7876"/>
</dbReference>
<organism evidence="2 3">
    <name type="scientific">Nelumbo nucifera</name>
    <name type="common">Sacred lotus</name>
    <dbReference type="NCBI Taxonomy" id="4432"/>
    <lineage>
        <taxon>Eukaryota</taxon>
        <taxon>Viridiplantae</taxon>
        <taxon>Streptophyta</taxon>
        <taxon>Embryophyta</taxon>
        <taxon>Tracheophyta</taxon>
        <taxon>Spermatophyta</taxon>
        <taxon>Magnoliopsida</taxon>
        <taxon>Proteales</taxon>
        <taxon>Nelumbonaceae</taxon>
        <taxon>Nelumbo</taxon>
    </lineage>
</organism>
<name>A0A822XUI2_NELNU</name>
<keyword evidence="3" id="KW-1185">Reference proteome</keyword>
<dbReference type="PANTHER" id="PTHR37197">
    <property type="entry name" value="F19K23.17 PROTEIN"/>
    <property type="match status" value="1"/>
</dbReference>
<evidence type="ECO:0000259" key="1">
    <source>
        <dbReference type="Pfam" id="PF25286"/>
    </source>
</evidence>
<reference evidence="2 3" key="1">
    <citation type="journal article" date="2020" name="Mol. Biol. Evol.">
        <title>Distinct Expression and Methylation Patterns for Genes with Different Fates following a Single Whole-Genome Duplication in Flowering Plants.</title>
        <authorList>
            <person name="Shi T."/>
            <person name="Rahmani R.S."/>
            <person name="Gugger P.F."/>
            <person name="Wang M."/>
            <person name="Li H."/>
            <person name="Zhang Y."/>
            <person name="Li Z."/>
            <person name="Wang Q."/>
            <person name="Van de Peer Y."/>
            <person name="Marchal K."/>
            <person name="Chen J."/>
        </authorList>
    </citation>
    <scope>NUCLEOTIDE SEQUENCE [LARGE SCALE GENOMIC DNA]</scope>
    <source>
        <tissue evidence="2">Leaf</tissue>
    </source>
</reference>
<evidence type="ECO:0000313" key="3">
    <source>
        <dbReference type="Proteomes" id="UP000607653"/>
    </source>
</evidence>
<gene>
    <name evidence="2" type="ORF">HUJ06_024866</name>
</gene>
<feature type="domain" description="DUF7876" evidence="1">
    <location>
        <begin position="168"/>
        <end position="248"/>
    </location>
</feature>
<dbReference type="AlphaFoldDB" id="A0A822XUI2"/>
<comment type="caution">
    <text evidence="2">The sequence shown here is derived from an EMBL/GenBank/DDBJ whole genome shotgun (WGS) entry which is preliminary data.</text>
</comment>
<proteinExistence type="predicted"/>
<dbReference type="EMBL" id="DUZY01000001">
    <property type="protein sequence ID" value="DAD23403.1"/>
    <property type="molecule type" value="Genomic_DNA"/>
</dbReference>
<dbReference type="PANTHER" id="PTHR37197:SF2">
    <property type="entry name" value="F19K23.17 PROTEIN"/>
    <property type="match status" value="1"/>
</dbReference>
<sequence length="250" mass="27986">MLTMHASRAITKWKTNWETNVLREPSTCNILHINLLINGNHHNQGFYISTSPWKCGGQIKGSSPSNISNLATLKRRLMHVSASSDDEYRSSRNIAVSLFRRYRNVIERGGGDNLKEFISAGVNAYALGCTDEGLRKELIDMRESGVEIEAMQTYGGNTGLKSKIFSEEPTIVRWSSTPPVSADIMVQWKGFCALIANAYYMKGMAWLPVKTLQLEQMAVIGRAEEPSVVASRMRLVFSTLEVVSPQWPRV</sequence>
<accession>A0A822XUI2</accession>